<evidence type="ECO:0000256" key="5">
    <source>
        <dbReference type="SAM" id="Coils"/>
    </source>
</evidence>
<dbReference type="GO" id="GO:0005886">
    <property type="term" value="C:plasma membrane"/>
    <property type="evidence" value="ECO:0007669"/>
    <property type="project" value="TreeGrafter"/>
</dbReference>
<dbReference type="GO" id="GO:1902201">
    <property type="term" value="P:negative regulation of bacterial-type flagellum-dependent cell motility"/>
    <property type="evidence" value="ECO:0007669"/>
    <property type="project" value="TreeGrafter"/>
</dbReference>
<dbReference type="InterPro" id="IPR011006">
    <property type="entry name" value="CheY-like_superfamily"/>
</dbReference>
<comment type="cofactor">
    <cofactor evidence="1">
        <name>Mg(2+)</name>
        <dbReference type="ChEBI" id="CHEBI:18420"/>
    </cofactor>
</comment>
<reference evidence="8 9" key="1">
    <citation type="journal article" date="2022" name="IScience">
        <title>An ultrasensitive nanofiber-based assay for enzymatic hydrolysis and deep-sea microbial degradation of cellulose.</title>
        <authorList>
            <person name="Tsudome M."/>
            <person name="Tachioka M."/>
            <person name="Miyazaki M."/>
            <person name="Uchimura K."/>
            <person name="Tsuda M."/>
            <person name="Takaki Y."/>
            <person name="Deguchi S."/>
        </authorList>
    </citation>
    <scope>NUCLEOTIDE SEQUENCE [LARGE SCALE GENOMIC DNA]</scope>
    <source>
        <strain evidence="8 9">GE09</strain>
    </source>
</reference>
<feature type="coiled-coil region" evidence="5">
    <location>
        <begin position="113"/>
        <end position="140"/>
    </location>
</feature>
<dbReference type="PANTHER" id="PTHR45138:SF9">
    <property type="entry name" value="DIGUANYLATE CYCLASE DGCM-RELATED"/>
    <property type="match status" value="1"/>
</dbReference>
<dbReference type="Gene3D" id="3.30.70.270">
    <property type="match status" value="1"/>
</dbReference>
<dbReference type="SMART" id="SM00267">
    <property type="entry name" value="GGDEF"/>
    <property type="match status" value="1"/>
</dbReference>
<dbReference type="CDD" id="cd01949">
    <property type="entry name" value="GGDEF"/>
    <property type="match status" value="1"/>
</dbReference>
<accession>A0AAN1WIT6</accession>
<dbReference type="EC" id="2.7.7.65" evidence="2"/>
<keyword evidence="9" id="KW-1185">Reference proteome</keyword>
<dbReference type="SUPFAM" id="SSF52172">
    <property type="entry name" value="CheY-like"/>
    <property type="match status" value="2"/>
</dbReference>
<dbReference type="Pfam" id="PF00072">
    <property type="entry name" value="Response_reg"/>
    <property type="match status" value="1"/>
</dbReference>
<evidence type="ECO:0000259" key="7">
    <source>
        <dbReference type="PROSITE" id="PS50887"/>
    </source>
</evidence>
<dbReference type="GO" id="GO:0000160">
    <property type="term" value="P:phosphorelay signal transduction system"/>
    <property type="evidence" value="ECO:0007669"/>
    <property type="project" value="InterPro"/>
</dbReference>
<dbReference type="InterPro" id="IPR001789">
    <property type="entry name" value="Sig_transdc_resp-reg_receiver"/>
</dbReference>
<sequence>MKILLVEDSATLRYAISRYINEVGHEAILAQDGEEAMHIVDETAVDMIIMDVEMPGLDGFETTSLIREMLGEHWVPIIFVTGKSEESDFKEGIEAGGDDYLIKPVSRVILKAKIRAMERIIDMRNELNKANRELTELSERDSLTRLYNRRTFENRAQDYWRQANRSRDPLSILLLDIDHFKAFNDSYGHIAGDDCIRKVSASIAQCANRPGDMVARFGGEEFIVLLTNTPESGARHVAEQIREAILDLRIEHRESSACEYVTISIGGGTLNNTQNGDLTSLVHAADQALYRSKDNGRNCVSVRQYTPLPKLLLLDQHSHTRPMIEKQLLSHCTLISADTYTDALSAAQQQNPDIVVLDDDDINQALNFCRHLSELNAVRVPIILITNEDDSNAHTPFDQLVVLHKPVDSRSLLANINRFLL</sequence>
<evidence type="ECO:0000259" key="6">
    <source>
        <dbReference type="PROSITE" id="PS50110"/>
    </source>
</evidence>
<dbReference type="SUPFAM" id="SSF55073">
    <property type="entry name" value="Nucleotide cyclase"/>
    <property type="match status" value="1"/>
</dbReference>
<dbReference type="SMART" id="SM00448">
    <property type="entry name" value="REC"/>
    <property type="match status" value="2"/>
</dbReference>
<dbReference type="PROSITE" id="PS50110">
    <property type="entry name" value="RESPONSE_REGULATORY"/>
    <property type="match status" value="2"/>
</dbReference>
<dbReference type="InterPro" id="IPR000160">
    <property type="entry name" value="GGDEF_dom"/>
</dbReference>
<dbReference type="EMBL" id="AP023086">
    <property type="protein sequence ID" value="BCD98395.1"/>
    <property type="molecule type" value="Genomic_DNA"/>
</dbReference>
<dbReference type="CDD" id="cd17546">
    <property type="entry name" value="REC_hyHK_CKI1_RcsC-like"/>
    <property type="match status" value="1"/>
</dbReference>
<dbReference type="KEGG" id="marq:MARGE09_P2596"/>
<gene>
    <name evidence="8" type="ORF">MARGE09_P2596</name>
</gene>
<dbReference type="Pfam" id="PF00990">
    <property type="entry name" value="GGDEF"/>
    <property type="match status" value="1"/>
</dbReference>
<evidence type="ECO:0000313" key="8">
    <source>
        <dbReference type="EMBL" id="BCD98395.1"/>
    </source>
</evidence>
<keyword evidence="4" id="KW-0597">Phosphoprotein</keyword>
<dbReference type="NCBIfam" id="TIGR00254">
    <property type="entry name" value="GGDEF"/>
    <property type="match status" value="1"/>
</dbReference>
<feature type="domain" description="Response regulatory" evidence="6">
    <location>
        <begin position="2"/>
        <end position="118"/>
    </location>
</feature>
<proteinExistence type="predicted"/>
<dbReference type="GO" id="GO:0043709">
    <property type="term" value="P:cell adhesion involved in single-species biofilm formation"/>
    <property type="evidence" value="ECO:0007669"/>
    <property type="project" value="TreeGrafter"/>
</dbReference>
<protein>
    <recommendedName>
        <fullName evidence="2">diguanylate cyclase</fullName>
        <ecNumber evidence="2">2.7.7.65</ecNumber>
    </recommendedName>
</protein>
<dbReference type="PROSITE" id="PS50887">
    <property type="entry name" value="GGDEF"/>
    <property type="match status" value="1"/>
</dbReference>
<dbReference type="Gene3D" id="3.40.50.2300">
    <property type="match status" value="2"/>
</dbReference>
<feature type="domain" description="GGDEF" evidence="7">
    <location>
        <begin position="168"/>
        <end position="305"/>
    </location>
</feature>
<evidence type="ECO:0000256" key="1">
    <source>
        <dbReference type="ARBA" id="ARBA00001946"/>
    </source>
</evidence>
<feature type="modified residue" description="4-aspartylphosphate" evidence="4">
    <location>
        <position position="358"/>
    </location>
</feature>
<evidence type="ECO:0000256" key="3">
    <source>
        <dbReference type="ARBA" id="ARBA00034247"/>
    </source>
</evidence>
<dbReference type="AlphaFoldDB" id="A0AAN1WIT6"/>
<dbReference type="Proteomes" id="UP001320119">
    <property type="component" value="Chromosome"/>
</dbReference>
<organism evidence="8 9">
    <name type="scientific">Marinagarivorans cellulosilyticus</name>
    <dbReference type="NCBI Taxonomy" id="2721545"/>
    <lineage>
        <taxon>Bacteria</taxon>
        <taxon>Pseudomonadati</taxon>
        <taxon>Pseudomonadota</taxon>
        <taxon>Gammaproteobacteria</taxon>
        <taxon>Cellvibrionales</taxon>
        <taxon>Cellvibrionaceae</taxon>
        <taxon>Marinagarivorans</taxon>
    </lineage>
</organism>
<name>A0AAN1WIT6_9GAMM</name>
<dbReference type="InterPro" id="IPR050469">
    <property type="entry name" value="Diguanylate_Cyclase"/>
</dbReference>
<dbReference type="RefSeq" id="WP_236982697.1">
    <property type="nucleotide sequence ID" value="NZ_AP023086.1"/>
</dbReference>
<keyword evidence="5" id="KW-0175">Coiled coil</keyword>
<evidence type="ECO:0000256" key="2">
    <source>
        <dbReference type="ARBA" id="ARBA00012528"/>
    </source>
</evidence>
<dbReference type="GO" id="GO:0052621">
    <property type="term" value="F:diguanylate cyclase activity"/>
    <property type="evidence" value="ECO:0007669"/>
    <property type="project" value="UniProtKB-EC"/>
</dbReference>
<dbReference type="PANTHER" id="PTHR45138">
    <property type="entry name" value="REGULATORY COMPONENTS OF SENSORY TRANSDUCTION SYSTEM"/>
    <property type="match status" value="1"/>
</dbReference>
<dbReference type="InterPro" id="IPR029787">
    <property type="entry name" value="Nucleotide_cyclase"/>
</dbReference>
<comment type="catalytic activity">
    <reaction evidence="3">
        <text>2 GTP = 3',3'-c-di-GMP + 2 diphosphate</text>
        <dbReference type="Rhea" id="RHEA:24898"/>
        <dbReference type="ChEBI" id="CHEBI:33019"/>
        <dbReference type="ChEBI" id="CHEBI:37565"/>
        <dbReference type="ChEBI" id="CHEBI:58805"/>
        <dbReference type="EC" id="2.7.7.65"/>
    </reaction>
</comment>
<feature type="modified residue" description="4-aspartylphosphate" evidence="4">
    <location>
        <position position="51"/>
    </location>
</feature>
<dbReference type="FunFam" id="3.30.70.270:FF:000001">
    <property type="entry name" value="Diguanylate cyclase domain protein"/>
    <property type="match status" value="1"/>
</dbReference>
<evidence type="ECO:0000313" key="9">
    <source>
        <dbReference type="Proteomes" id="UP001320119"/>
    </source>
</evidence>
<dbReference type="InterPro" id="IPR043128">
    <property type="entry name" value="Rev_trsase/Diguanyl_cyclase"/>
</dbReference>
<evidence type="ECO:0000256" key="4">
    <source>
        <dbReference type="PROSITE-ProRule" id="PRU00169"/>
    </source>
</evidence>
<feature type="domain" description="Response regulatory" evidence="6">
    <location>
        <begin position="310"/>
        <end position="420"/>
    </location>
</feature>